<evidence type="ECO:0000256" key="10">
    <source>
        <dbReference type="ARBA" id="ARBA00023211"/>
    </source>
</evidence>
<keyword evidence="7" id="KW-0472">Membrane</keyword>
<comment type="similarity">
    <text evidence="3">Belongs to the glycosyltransferase 2 family. GalNAc-T subfamily.</text>
</comment>
<evidence type="ECO:0000256" key="6">
    <source>
        <dbReference type="ARBA" id="ARBA00022989"/>
    </source>
</evidence>
<protein>
    <submittedName>
        <fullName evidence="14">Glycosyltransferase 2-like domain-containing protein</fullName>
    </submittedName>
</protein>
<keyword evidence="5" id="KW-0735">Signal-anchor</keyword>
<dbReference type="GO" id="GO:0004653">
    <property type="term" value="F:polypeptide N-acetylgalactosaminyltransferase activity"/>
    <property type="evidence" value="ECO:0007669"/>
    <property type="project" value="TreeGrafter"/>
</dbReference>
<sequence length="428" mass="49916">MIPEVNLTELYKIQNKDEQLRYNEGFKKYVFNALLSDKIGARRKIPDSRHHLCFNQTYSHLLPQASIIICYYNELASVIIRMINSILDRTPRDLLKEILLIDDHSEPEYEATNYIKAYAKENWPDNIKFLRTTKNEGLIRARVFGANIASADVIVFLDSHCEVNEGWLEPLLDRIKEKRTRIVCPAIDIINADNMAYIPAPLAKGGMNWGLTFVWNYPERGYFDDPQNYVRPLKSATMAGGLFAVDKDYFNKLGQYDKGMEIWGAENVEISIRIWLCGGELEIIPCSRVGHIFRRTRPYGIHSDTQGKNAYRAAMVWLDEYKENFFKARPHYRNKDPGDLSEMMALKERLQCKPFNWFLKNIYPILKPNNDLKGAAEIYRKKNTDWDKSKLYKIELYGTNLCLACKNESNKLDKKAIIILQRCFRMSY</sequence>
<evidence type="ECO:0000313" key="13">
    <source>
        <dbReference type="Proteomes" id="UP000887540"/>
    </source>
</evidence>
<dbReference type="AlphaFoldDB" id="A0A914DL61"/>
<comment type="subcellular location">
    <subcellularLocation>
        <location evidence="11">Endomembrane system</location>
        <topology evidence="11">Single-pass type II membrane protein</topology>
    </subcellularLocation>
</comment>
<evidence type="ECO:0000313" key="14">
    <source>
        <dbReference type="WBParaSite" id="ACRNAN_scaffold2852.g18370.t1"/>
    </source>
</evidence>
<feature type="domain" description="Glycosyltransferase 2-like" evidence="12">
    <location>
        <begin position="66"/>
        <end position="250"/>
    </location>
</feature>
<dbReference type="GO" id="GO:0008593">
    <property type="term" value="P:regulation of Notch signaling pathway"/>
    <property type="evidence" value="ECO:0007669"/>
    <property type="project" value="TreeGrafter"/>
</dbReference>
<evidence type="ECO:0000256" key="7">
    <source>
        <dbReference type="ARBA" id="ARBA00023136"/>
    </source>
</evidence>
<keyword evidence="6" id="KW-1133">Transmembrane helix</keyword>
<evidence type="ECO:0000256" key="4">
    <source>
        <dbReference type="ARBA" id="ARBA00022692"/>
    </source>
</evidence>
<dbReference type="Proteomes" id="UP000887540">
    <property type="component" value="Unplaced"/>
</dbReference>
<evidence type="ECO:0000256" key="5">
    <source>
        <dbReference type="ARBA" id="ARBA00022968"/>
    </source>
</evidence>
<name>A0A914DL61_9BILA</name>
<evidence type="ECO:0000256" key="2">
    <source>
        <dbReference type="ARBA" id="ARBA00004922"/>
    </source>
</evidence>
<evidence type="ECO:0000256" key="9">
    <source>
        <dbReference type="ARBA" id="ARBA00023180"/>
    </source>
</evidence>
<evidence type="ECO:0000256" key="8">
    <source>
        <dbReference type="ARBA" id="ARBA00023157"/>
    </source>
</evidence>
<evidence type="ECO:0000256" key="1">
    <source>
        <dbReference type="ARBA" id="ARBA00001936"/>
    </source>
</evidence>
<comment type="pathway">
    <text evidence="2">Protein modification; protein glycosylation.</text>
</comment>
<keyword evidence="10" id="KW-0464">Manganese</keyword>
<keyword evidence="4" id="KW-0812">Transmembrane</keyword>
<dbReference type="InterPro" id="IPR029044">
    <property type="entry name" value="Nucleotide-diphossugar_trans"/>
</dbReference>
<dbReference type="CDD" id="cd02510">
    <property type="entry name" value="pp-GalNAc-T"/>
    <property type="match status" value="1"/>
</dbReference>
<accession>A0A914DL61</accession>
<dbReference type="InterPro" id="IPR001173">
    <property type="entry name" value="Glyco_trans_2-like"/>
</dbReference>
<dbReference type="FunFam" id="3.90.550.10:FF:000053">
    <property type="entry name" value="Polypeptide N-acetylgalactosaminyltransferase"/>
    <property type="match status" value="1"/>
</dbReference>
<evidence type="ECO:0000259" key="12">
    <source>
        <dbReference type="Pfam" id="PF00535"/>
    </source>
</evidence>
<dbReference type="PANTHER" id="PTHR11675:SF63">
    <property type="entry name" value="POLYPEPTIDE N-ACETYLGALACTOSAMINYLTRANSFERASE"/>
    <property type="match status" value="1"/>
</dbReference>
<evidence type="ECO:0000256" key="11">
    <source>
        <dbReference type="ARBA" id="ARBA00060399"/>
    </source>
</evidence>
<dbReference type="Pfam" id="PF00535">
    <property type="entry name" value="Glycos_transf_2"/>
    <property type="match status" value="1"/>
</dbReference>
<dbReference type="GO" id="GO:0005794">
    <property type="term" value="C:Golgi apparatus"/>
    <property type="evidence" value="ECO:0007669"/>
    <property type="project" value="TreeGrafter"/>
</dbReference>
<organism evidence="13 14">
    <name type="scientific">Acrobeloides nanus</name>
    <dbReference type="NCBI Taxonomy" id="290746"/>
    <lineage>
        <taxon>Eukaryota</taxon>
        <taxon>Metazoa</taxon>
        <taxon>Ecdysozoa</taxon>
        <taxon>Nematoda</taxon>
        <taxon>Chromadorea</taxon>
        <taxon>Rhabditida</taxon>
        <taxon>Tylenchina</taxon>
        <taxon>Cephalobomorpha</taxon>
        <taxon>Cephaloboidea</taxon>
        <taxon>Cephalobidae</taxon>
        <taxon>Acrobeloides</taxon>
    </lineage>
</organism>
<dbReference type="GO" id="GO:0006493">
    <property type="term" value="P:protein O-linked glycosylation"/>
    <property type="evidence" value="ECO:0007669"/>
    <property type="project" value="TreeGrafter"/>
</dbReference>
<dbReference type="InterPro" id="IPR045885">
    <property type="entry name" value="GalNAc-T"/>
</dbReference>
<dbReference type="WBParaSite" id="ACRNAN_scaffold2852.g18370.t1">
    <property type="protein sequence ID" value="ACRNAN_scaffold2852.g18370.t1"/>
    <property type="gene ID" value="ACRNAN_scaffold2852.g18370"/>
</dbReference>
<keyword evidence="8" id="KW-1015">Disulfide bond</keyword>
<keyword evidence="9" id="KW-0325">Glycoprotein</keyword>
<reference evidence="14" key="1">
    <citation type="submission" date="2022-11" db="UniProtKB">
        <authorList>
            <consortium name="WormBaseParasite"/>
        </authorList>
    </citation>
    <scope>IDENTIFICATION</scope>
</reference>
<evidence type="ECO:0000256" key="3">
    <source>
        <dbReference type="ARBA" id="ARBA00005680"/>
    </source>
</evidence>
<dbReference type="Gene3D" id="3.90.550.10">
    <property type="entry name" value="Spore Coat Polysaccharide Biosynthesis Protein SpsA, Chain A"/>
    <property type="match status" value="1"/>
</dbReference>
<dbReference type="PANTHER" id="PTHR11675">
    <property type="entry name" value="N-ACETYLGALACTOSAMINYLTRANSFERASE"/>
    <property type="match status" value="1"/>
</dbReference>
<dbReference type="SUPFAM" id="SSF53448">
    <property type="entry name" value="Nucleotide-diphospho-sugar transferases"/>
    <property type="match status" value="1"/>
</dbReference>
<proteinExistence type="inferred from homology"/>
<keyword evidence="13" id="KW-1185">Reference proteome</keyword>
<comment type="cofactor">
    <cofactor evidence="1">
        <name>Mn(2+)</name>
        <dbReference type="ChEBI" id="CHEBI:29035"/>
    </cofactor>
</comment>
<dbReference type="GO" id="GO:0005112">
    <property type="term" value="F:Notch binding"/>
    <property type="evidence" value="ECO:0007669"/>
    <property type="project" value="TreeGrafter"/>
</dbReference>